<organism evidence="1">
    <name type="scientific">marine sediment metagenome</name>
    <dbReference type="NCBI Taxonomy" id="412755"/>
    <lineage>
        <taxon>unclassified sequences</taxon>
        <taxon>metagenomes</taxon>
        <taxon>ecological metagenomes</taxon>
    </lineage>
</organism>
<gene>
    <name evidence="1" type="ORF">LCGC14_0001710</name>
</gene>
<dbReference type="AlphaFoldDB" id="A0A0F9WHZ7"/>
<name>A0A0F9WHZ7_9ZZZZ</name>
<dbReference type="EMBL" id="LAZR01000001">
    <property type="protein sequence ID" value="KKO12163.1"/>
    <property type="molecule type" value="Genomic_DNA"/>
</dbReference>
<proteinExistence type="predicted"/>
<reference evidence="1" key="1">
    <citation type="journal article" date="2015" name="Nature">
        <title>Complex archaea that bridge the gap between prokaryotes and eukaryotes.</title>
        <authorList>
            <person name="Spang A."/>
            <person name="Saw J.H."/>
            <person name="Jorgensen S.L."/>
            <person name="Zaremba-Niedzwiedzka K."/>
            <person name="Martijn J."/>
            <person name="Lind A.E."/>
            <person name="van Eijk R."/>
            <person name="Schleper C."/>
            <person name="Guy L."/>
            <person name="Ettema T.J."/>
        </authorList>
    </citation>
    <scope>NUCLEOTIDE SEQUENCE</scope>
</reference>
<protein>
    <submittedName>
        <fullName evidence="1">Uncharacterized protein</fullName>
    </submittedName>
</protein>
<sequence>MQVIFDQHYNTLGAELLCPNCDGRFLHHEGVQVFEREEDDDTGLHLMVKNGVFTKDSDLSDNPSPRRHGLFIEFCCENCDARPVLSVIQHKGSTYIDMDVT</sequence>
<comment type="caution">
    <text evidence="1">The sequence shown here is derived from an EMBL/GenBank/DDBJ whole genome shotgun (WGS) entry which is preliminary data.</text>
</comment>
<accession>A0A0F9WHZ7</accession>
<evidence type="ECO:0000313" key="1">
    <source>
        <dbReference type="EMBL" id="KKO12163.1"/>
    </source>
</evidence>